<dbReference type="EMBL" id="WOWK01000007">
    <property type="protein sequence ID" value="KAF0330509.1"/>
    <property type="molecule type" value="Genomic_DNA"/>
</dbReference>
<name>A0A8H3WNA2_9PEZI</name>
<organism evidence="1 2">
    <name type="scientific">Colletotrichum asianum</name>
    <dbReference type="NCBI Taxonomy" id="702518"/>
    <lineage>
        <taxon>Eukaryota</taxon>
        <taxon>Fungi</taxon>
        <taxon>Dikarya</taxon>
        <taxon>Ascomycota</taxon>
        <taxon>Pezizomycotina</taxon>
        <taxon>Sordariomycetes</taxon>
        <taxon>Hypocreomycetidae</taxon>
        <taxon>Glomerellales</taxon>
        <taxon>Glomerellaceae</taxon>
        <taxon>Colletotrichum</taxon>
        <taxon>Colletotrichum gloeosporioides species complex</taxon>
    </lineage>
</organism>
<gene>
    <name evidence="1" type="ORF">GQ607_002388</name>
</gene>
<reference evidence="1 2" key="1">
    <citation type="submission" date="2019-12" db="EMBL/GenBank/DDBJ databases">
        <title>A genome sequence resource for the geographically widespread anthracnose pathogen Colletotrichum asianum.</title>
        <authorList>
            <person name="Meng Y."/>
        </authorList>
    </citation>
    <scope>NUCLEOTIDE SEQUENCE [LARGE SCALE GENOMIC DNA]</scope>
    <source>
        <strain evidence="1 2">ICMP 18580</strain>
    </source>
</reference>
<dbReference type="Proteomes" id="UP000434172">
    <property type="component" value="Unassembled WGS sequence"/>
</dbReference>
<accession>A0A8H3WNA2</accession>
<protein>
    <submittedName>
        <fullName evidence="1">Patatin-like serine</fullName>
    </submittedName>
</protein>
<evidence type="ECO:0000313" key="2">
    <source>
        <dbReference type="Proteomes" id="UP000434172"/>
    </source>
</evidence>
<proteinExistence type="predicted"/>
<comment type="caution">
    <text evidence="1">The sequence shown here is derived from an EMBL/GenBank/DDBJ whole genome shotgun (WGS) entry which is preliminary data.</text>
</comment>
<sequence>MLDRDEATKKDVILAIGPEASRQCFGAAGTRPPRQAVTLHSVTLAERKTILINCQLPFRCELSHIPDAIELGHHTLHHLKGAYPHAPQVACSLYTELLAPFSSVVILFVSEFGALARVVDFLWAWLRSAMLRPLPFCPEVILAVGRDDLATLREIRLRLVNYGLKSLRVSDPHHAYSHTDVDKMISTHLNLSMMSTSPVAEFSSLLQASLQRARYQQQQLGIDFTVGHWKALVRSALACHAEYPTVPINFYHLSRLRKPVPLSMGTHMSEFVLATSAHDVDQAMIIASALSIDAFPPGMHRKSSRTATSYIYSE</sequence>
<dbReference type="OrthoDB" id="4766886at2759"/>
<dbReference type="AlphaFoldDB" id="A0A8H3WNA2"/>
<evidence type="ECO:0000313" key="1">
    <source>
        <dbReference type="EMBL" id="KAF0330509.1"/>
    </source>
</evidence>
<keyword evidence="2" id="KW-1185">Reference proteome</keyword>